<feature type="compositionally biased region" description="Polar residues" evidence="1">
    <location>
        <begin position="47"/>
        <end position="60"/>
    </location>
</feature>
<feature type="compositionally biased region" description="Polar residues" evidence="1">
    <location>
        <begin position="339"/>
        <end position="357"/>
    </location>
</feature>
<feature type="compositionally biased region" description="Basic and acidic residues" evidence="1">
    <location>
        <begin position="276"/>
        <end position="298"/>
    </location>
</feature>
<reference evidence="2 3" key="1">
    <citation type="submission" date="2023-12" db="EMBL/GenBank/DDBJ databases">
        <title>A high-quality genome assembly for Dillenia turbinata (Dilleniales).</title>
        <authorList>
            <person name="Chanderbali A."/>
        </authorList>
    </citation>
    <scope>NUCLEOTIDE SEQUENCE [LARGE SCALE GENOMIC DNA]</scope>
    <source>
        <strain evidence="2">LSX21</strain>
        <tissue evidence="2">Leaf</tissue>
    </source>
</reference>
<evidence type="ECO:0000313" key="3">
    <source>
        <dbReference type="Proteomes" id="UP001370490"/>
    </source>
</evidence>
<sequence>MNQTNQVNSSEVSMSPPVKRKRGRPRKDQSFKRVENARRPPGFEKLNGNQAHHVNPNSNSDMVGQVVTGVVEAAFDAGYLLNVRVGNSNTTLRGVVFKPGSFVPVSAENDVAPQVQMIRRNVVPFPTENLNQQLREKNLQLVNVSRNEAAHVGNEMGSVPSYSSYPMTAKGKQVPAIASPGAPSPALRGNVVPVILQPAPRSNGGIHDNQVPPLATAETHQNLADSKLVSSSEHDSQIKMSEEISGGLKDQKSSSLKKATMEGLSGVHSETPVGDTVKRVEASSHSTESKLESSKSADDMSPPLDVEPLQAVLSLAPSQSAINPNHLDNKKSGKGTELFQGNISENPVPQVQGSASASRPDVHEQKNHKTELGENVDSHEP</sequence>
<feature type="compositionally biased region" description="Basic and acidic residues" evidence="1">
    <location>
        <begin position="360"/>
        <end position="381"/>
    </location>
</feature>
<feature type="compositionally biased region" description="Basic and acidic residues" evidence="1">
    <location>
        <begin position="26"/>
        <end position="42"/>
    </location>
</feature>
<name>A0AAN8VIV3_9MAGN</name>
<dbReference type="PANTHER" id="PTHR34682">
    <property type="entry name" value="AT HOOK MOTIF-CONTAINING PROTEIN"/>
    <property type="match status" value="1"/>
</dbReference>
<feature type="compositionally biased region" description="Polar residues" evidence="1">
    <location>
        <begin position="1"/>
        <end position="13"/>
    </location>
</feature>
<dbReference type="Proteomes" id="UP001370490">
    <property type="component" value="Unassembled WGS sequence"/>
</dbReference>
<dbReference type="PANTHER" id="PTHR34682:SF1">
    <property type="entry name" value="PROTEIN METABOLIC NETWORK MODULATOR 1"/>
    <property type="match status" value="1"/>
</dbReference>
<accession>A0AAN8VIV3</accession>
<keyword evidence="3" id="KW-1185">Reference proteome</keyword>
<dbReference type="EMBL" id="JBAMMX010000008">
    <property type="protein sequence ID" value="KAK6934449.1"/>
    <property type="molecule type" value="Genomic_DNA"/>
</dbReference>
<organism evidence="2 3">
    <name type="scientific">Dillenia turbinata</name>
    <dbReference type="NCBI Taxonomy" id="194707"/>
    <lineage>
        <taxon>Eukaryota</taxon>
        <taxon>Viridiplantae</taxon>
        <taxon>Streptophyta</taxon>
        <taxon>Embryophyta</taxon>
        <taxon>Tracheophyta</taxon>
        <taxon>Spermatophyta</taxon>
        <taxon>Magnoliopsida</taxon>
        <taxon>eudicotyledons</taxon>
        <taxon>Gunneridae</taxon>
        <taxon>Pentapetalae</taxon>
        <taxon>Dilleniales</taxon>
        <taxon>Dilleniaceae</taxon>
        <taxon>Dillenia</taxon>
    </lineage>
</organism>
<gene>
    <name evidence="2" type="ORF">RJ641_034604</name>
</gene>
<feature type="region of interest" description="Disordered" evidence="1">
    <location>
        <begin position="1"/>
        <end position="60"/>
    </location>
</feature>
<comment type="caution">
    <text evidence="2">The sequence shown here is derived from an EMBL/GenBank/DDBJ whole genome shotgun (WGS) entry which is preliminary data.</text>
</comment>
<dbReference type="AlphaFoldDB" id="A0AAN8VIV3"/>
<evidence type="ECO:0000313" key="2">
    <source>
        <dbReference type="EMBL" id="KAK6934449.1"/>
    </source>
</evidence>
<feature type="region of interest" description="Disordered" evidence="1">
    <location>
        <begin position="242"/>
        <end position="381"/>
    </location>
</feature>
<proteinExistence type="predicted"/>
<protein>
    <recommendedName>
        <fullName evidence="4">AT hook motif-containing protein</fullName>
    </recommendedName>
</protein>
<evidence type="ECO:0000256" key="1">
    <source>
        <dbReference type="SAM" id="MobiDB-lite"/>
    </source>
</evidence>
<evidence type="ECO:0008006" key="4">
    <source>
        <dbReference type="Google" id="ProtNLM"/>
    </source>
</evidence>
<dbReference type="InterPro" id="IPR045881">
    <property type="entry name" value="MNM1-like"/>
</dbReference>